<accession>A2Q0K7</accession>
<evidence type="ECO:0000313" key="2">
    <source>
        <dbReference type="Proteomes" id="UP000204242"/>
    </source>
</evidence>
<dbReference type="Proteomes" id="UP000204242">
    <property type="component" value="Genome"/>
</dbReference>
<protein>
    <submittedName>
        <fullName evidence="1">D4.1</fullName>
    </submittedName>
</protein>
<sequence>MFCRREQKISVLPPLEIQKFTWIIGTPGSTARADTRIRCVQPCGTVRLLEHSALGIVSHCALVCSNWKAPNRNRQVLNDKFLLRICCYLHEKQEGKIKQLIIYITIYMNIQSAGVH</sequence>
<dbReference type="GeneID" id="5076366"/>
<proteinExistence type="predicted"/>
<organism evidence="1 2">
    <name type="scientific">Ichnoviriform fugitivi</name>
    <dbReference type="NCBI Taxonomy" id="265522"/>
    <lineage>
        <taxon>Viruses</taxon>
        <taxon>Viruses incertae sedis</taxon>
        <taxon>Polydnaviriformidae</taxon>
        <taxon>Ichnoviriform</taxon>
    </lineage>
</organism>
<name>A2Q0K7_9VIRU</name>
<dbReference type="RefSeq" id="YP_001031317.1">
    <property type="nucleotide sequence ID" value="NC_008989.1"/>
</dbReference>
<dbReference type="EMBL" id="AB291199">
    <property type="protein sequence ID" value="BAF45722.1"/>
    <property type="molecule type" value="Genomic_DNA"/>
</dbReference>
<evidence type="ECO:0000313" key="1">
    <source>
        <dbReference type="EMBL" id="BAF45722.1"/>
    </source>
</evidence>
<dbReference type="KEGG" id="vg:5076366"/>
<reference evidence="1 2" key="1">
    <citation type="journal article" date="2007" name="Virology">
        <title>Shared and species-specific features among ichnovirus genomes.</title>
        <authorList>
            <person name="Tanaka K."/>
            <person name="Lapointe R."/>
            <person name="Barney W.E."/>
            <person name="Makkay A.M."/>
            <person name="Stoltz D."/>
            <person name="Cusson M."/>
            <person name="Webb B.A."/>
        </authorList>
    </citation>
    <scope>NUCLEOTIDE SEQUENCE [LARGE SCALE GENOMIC DNA]</scope>
</reference>